<gene>
    <name evidence="3" type="ORF">WDU99_13820</name>
</gene>
<evidence type="ECO:0000313" key="3">
    <source>
        <dbReference type="EMBL" id="MEJ1089393.1"/>
    </source>
</evidence>
<feature type="region of interest" description="Disordered" evidence="1">
    <location>
        <begin position="206"/>
        <end position="226"/>
    </location>
</feature>
<keyword evidence="4" id="KW-1185">Reference proteome</keyword>
<comment type="caution">
    <text evidence="3">The sequence shown here is derived from an EMBL/GenBank/DDBJ whole genome shotgun (WGS) entry which is preliminary data.</text>
</comment>
<keyword evidence="3" id="KW-0255">Endonuclease</keyword>
<dbReference type="InterPro" id="IPR011856">
    <property type="entry name" value="tRNA_endonuc-like_dom_sf"/>
</dbReference>
<dbReference type="SUPFAM" id="SSF52980">
    <property type="entry name" value="Restriction endonuclease-like"/>
    <property type="match status" value="1"/>
</dbReference>
<protein>
    <submittedName>
        <fullName evidence="3">Restriction endonuclease</fullName>
        <ecNumber evidence="3">3.1.21.-</ecNumber>
    </submittedName>
</protein>
<accession>A0ABU8LDZ7</accession>
<organism evidence="3 4">
    <name type="scientific">Microbacterium bandirmense</name>
    <dbReference type="NCBI Taxonomy" id="3122050"/>
    <lineage>
        <taxon>Bacteria</taxon>
        <taxon>Bacillati</taxon>
        <taxon>Actinomycetota</taxon>
        <taxon>Actinomycetes</taxon>
        <taxon>Micrococcales</taxon>
        <taxon>Microbacteriaceae</taxon>
        <taxon>Microbacterium</taxon>
    </lineage>
</organism>
<dbReference type="GO" id="GO:0004519">
    <property type="term" value="F:endonuclease activity"/>
    <property type="evidence" value="ECO:0007669"/>
    <property type="project" value="UniProtKB-KW"/>
</dbReference>
<evidence type="ECO:0000256" key="1">
    <source>
        <dbReference type="SAM" id="MobiDB-lite"/>
    </source>
</evidence>
<feature type="domain" description="Restriction endonuclease type IV Mrr" evidence="2">
    <location>
        <begin position="228"/>
        <end position="326"/>
    </location>
</feature>
<sequence length="353" mass="39210">MIDLDPEDDEWARGFGAYFGCWLPDPHTYARHTSEPFIELASAALNKVALAHTRRRYRLTPEQTVSEEQIEDDGPYLYALAYTALVEAQFAVWWRNEKINEWYGLPERKRKGTPPDPGVLYLEVCDDPALREILTGFALPSPGHLQIRDVLGELVELPYDEADAEIEAWHDAMDTARSLVPEREDDWADPLSLLEEYSAALAAKKQQPDADATLRTHPKPAPQPYGVSHEGAELLVADWMRHLDELDSTVTRFSGDGGVDVESARFVAQVKNLNRRSTVEFRDIRDLHGVASVRSKGGLLFTSAGVTEQGLQFAAAAGIALFRYDAVNGTLSGLNELARDAIAKGLPEAFSFS</sequence>
<dbReference type="GO" id="GO:0016787">
    <property type="term" value="F:hydrolase activity"/>
    <property type="evidence" value="ECO:0007669"/>
    <property type="project" value="UniProtKB-KW"/>
</dbReference>
<dbReference type="RefSeq" id="WP_337333038.1">
    <property type="nucleotide sequence ID" value="NZ_JBBDGM010000013.1"/>
</dbReference>
<dbReference type="InterPro" id="IPR007560">
    <property type="entry name" value="Restrct_endonuc_IV_Mrr"/>
</dbReference>
<name>A0ABU8LDZ7_9MICO</name>
<evidence type="ECO:0000313" key="4">
    <source>
        <dbReference type="Proteomes" id="UP001371224"/>
    </source>
</evidence>
<dbReference type="EC" id="3.1.21.-" evidence="3"/>
<proteinExistence type="predicted"/>
<dbReference type="Pfam" id="PF04471">
    <property type="entry name" value="Mrr_cat"/>
    <property type="match status" value="1"/>
</dbReference>
<reference evidence="3 4" key="1">
    <citation type="submission" date="2024-02" db="EMBL/GenBank/DDBJ databases">
        <authorList>
            <person name="Saticioglu I.B."/>
        </authorList>
    </citation>
    <scope>NUCLEOTIDE SEQUENCE [LARGE SCALE GENOMIC DNA]</scope>
    <source>
        <strain evidence="3 4">Mu-80</strain>
    </source>
</reference>
<dbReference type="InterPro" id="IPR011335">
    <property type="entry name" value="Restrct_endonuc-II-like"/>
</dbReference>
<dbReference type="EMBL" id="JBBDGM010000013">
    <property type="protein sequence ID" value="MEJ1089393.1"/>
    <property type="molecule type" value="Genomic_DNA"/>
</dbReference>
<dbReference type="Proteomes" id="UP001371224">
    <property type="component" value="Unassembled WGS sequence"/>
</dbReference>
<dbReference type="Gene3D" id="3.40.1350.10">
    <property type="match status" value="1"/>
</dbReference>
<keyword evidence="3" id="KW-0540">Nuclease</keyword>
<evidence type="ECO:0000259" key="2">
    <source>
        <dbReference type="Pfam" id="PF04471"/>
    </source>
</evidence>
<keyword evidence="3" id="KW-0378">Hydrolase</keyword>